<name>E0W1Z1_PEDHC</name>
<dbReference type="EMBL" id="AAZO01007069">
    <property type="status" value="NOT_ANNOTATED_CDS"/>
    <property type="molecule type" value="Genomic_DNA"/>
</dbReference>
<dbReference type="STRING" id="121224.E0W1Z1"/>
<dbReference type="PANTHER" id="PTHR11289">
    <property type="entry name" value="BREAST CANCER TYPE 2 SUSCEPTIBILITY PROTEIN BRCA2"/>
    <property type="match status" value="1"/>
</dbReference>
<sequence length="441" mass="50570">MTPDVYLKIFTNSTRKIRWDAKLGFQKNPGNLIISLNSILPDGGPISRLDVIIVRIYPFLYVEKTVDGRRVVRNEKTEEKAEAEHKKIRDEKLEKIYDEVYAEMRRSKKKTRDTDDVLSPEIEKNFYSLTRNFHRENQNKDNTNGFEALKKVEEKLKRENLKRDVSQVLKIRIADARKPNFTIPSLLSIWNPNEETSTLFAEGKGMSLVNVTVSNFQTRFKSGIQINASRSTRFQSITNRDFDYPARRLTPLGKMADVVFDEIDIVGIVTVVKDFTEQDLQIIYLSDLEFNFVGISFRGGCQNYGWENILKRSEIVACSNLSLKSTERSSVVPTVWAKETSSFTKNSKKNHLKKGLETLKGNLPREMDKFLHECEGILSEKLEMSKISGYSFGCNDDSVKDVDLSTSTSSSLLSSSKQMEKNSSSSKYSNNSFRWISYKNV</sequence>
<gene>
    <name evidence="3" type="primary">8232332</name>
    <name evidence="2" type="ORF">Phum_PHUM580740</name>
</gene>
<keyword evidence="4" id="KW-1185">Reference proteome</keyword>
<dbReference type="HOGENOM" id="CLU_621595_0_0_1"/>
<dbReference type="AlphaFoldDB" id="E0W1Z1"/>
<dbReference type="OrthoDB" id="21095at2759"/>
<protein>
    <recommendedName>
        <fullName evidence="1">Tower domain-containing protein</fullName>
    </recommendedName>
</protein>
<dbReference type="InterPro" id="IPR015205">
    <property type="entry name" value="Tower_dom"/>
</dbReference>
<dbReference type="GO" id="GO:0005634">
    <property type="term" value="C:nucleus"/>
    <property type="evidence" value="ECO:0007669"/>
    <property type="project" value="TreeGrafter"/>
</dbReference>
<dbReference type="InterPro" id="IPR015188">
    <property type="entry name" value="BRCA2_OB_3"/>
</dbReference>
<evidence type="ECO:0000313" key="4">
    <source>
        <dbReference type="Proteomes" id="UP000009046"/>
    </source>
</evidence>
<dbReference type="Proteomes" id="UP000009046">
    <property type="component" value="Unassembled WGS sequence"/>
</dbReference>
<organism>
    <name type="scientific">Pediculus humanus subsp. corporis</name>
    <name type="common">Body louse</name>
    <dbReference type="NCBI Taxonomy" id="121224"/>
    <lineage>
        <taxon>Eukaryota</taxon>
        <taxon>Metazoa</taxon>
        <taxon>Ecdysozoa</taxon>
        <taxon>Arthropoda</taxon>
        <taxon>Hexapoda</taxon>
        <taxon>Insecta</taxon>
        <taxon>Pterygota</taxon>
        <taxon>Neoptera</taxon>
        <taxon>Paraneoptera</taxon>
        <taxon>Psocodea</taxon>
        <taxon>Troctomorpha</taxon>
        <taxon>Phthiraptera</taxon>
        <taxon>Anoplura</taxon>
        <taxon>Pediculidae</taxon>
        <taxon>Pediculus</taxon>
    </lineage>
</organism>
<accession>E0W1Z1</accession>
<dbReference type="PANTHER" id="PTHR11289:SF0">
    <property type="entry name" value="BREAST CANCER TYPE 2 SUSCEPTIBILITY PROTEIN"/>
    <property type="match status" value="1"/>
</dbReference>
<evidence type="ECO:0000313" key="3">
    <source>
        <dbReference type="EnsemblMetazoa" id="PHUM580740-PA"/>
    </source>
</evidence>
<dbReference type="RefSeq" id="XP_002432323.1">
    <property type="nucleotide sequence ID" value="XM_002432278.1"/>
</dbReference>
<proteinExistence type="predicted"/>
<evidence type="ECO:0000313" key="2">
    <source>
        <dbReference type="EMBL" id="EEB19585.1"/>
    </source>
</evidence>
<evidence type="ECO:0000259" key="1">
    <source>
        <dbReference type="SMART" id="SM01341"/>
    </source>
</evidence>
<dbReference type="SUPFAM" id="SSF81878">
    <property type="entry name" value="BRCA2 tower domain"/>
    <property type="match status" value="1"/>
</dbReference>
<dbReference type="GeneID" id="8232332"/>
<dbReference type="eggNOG" id="KOG4751">
    <property type="taxonomic scope" value="Eukaryota"/>
</dbReference>
<dbReference type="Pfam" id="PF09104">
    <property type="entry name" value="BRCA-2_OB3"/>
    <property type="match status" value="1"/>
</dbReference>
<reference evidence="2" key="1">
    <citation type="submission" date="2007-04" db="EMBL/GenBank/DDBJ databases">
        <title>Annotation of Pediculus humanus corporis strain USDA.</title>
        <authorList>
            <person name="Kirkness E."/>
            <person name="Hannick L."/>
            <person name="Hass B."/>
            <person name="Bruggner R."/>
            <person name="Lawson D."/>
            <person name="Bidwell S."/>
            <person name="Joardar V."/>
            <person name="Caler E."/>
            <person name="Walenz B."/>
            <person name="Inman J."/>
            <person name="Schobel S."/>
            <person name="Galinsky K."/>
            <person name="Amedeo P."/>
            <person name="Strausberg R."/>
        </authorList>
    </citation>
    <scope>NUCLEOTIDE SEQUENCE</scope>
    <source>
        <strain evidence="2">USDA</strain>
    </source>
</reference>
<dbReference type="KEGG" id="phu:Phum_PHUM580740"/>
<dbReference type="Gene3D" id="2.40.50.140">
    <property type="entry name" value="Nucleic acid-binding proteins"/>
    <property type="match status" value="2"/>
</dbReference>
<dbReference type="EnsemblMetazoa" id="PHUM580740-RA">
    <property type="protein sequence ID" value="PHUM580740-PA"/>
    <property type="gene ID" value="PHUM580740"/>
</dbReference>
<reference evidence="3" key="3">
    <citation type="submission" date="2021-02" db="UniProtKB">
        <authorList>
            <consortium name="EnsemblMetazoa"/>
        </authorList>
    </citation>
    <scope>IDENTIFICATION</scope>
    <source>
        <strain evidence="3">USDA</strain>
    </source>
</reference>
<dbReference type="GO" id="GO:0006355">
    <property type="term" value="P:regulation of DNA-templated transcription"/>
    <property type="evidence" value="ECO:0007669"/>
    <property type="project" value="TreeGrafter"/>
</dbReference>
<feature type="domain" description="Tower" evidence="1">
    <location>
        <begin position="62"/>
        <end position="103"/>
    </location>
</feature>
<dbReference type="GO" id="GO:0000724">
    <property type="term" value="P:double-strand break repair via homologous recombination"/>
    <property type="evidence" value="ECO:0007669"/>
    <property type="project" value="InterPro"/>
</dbReference>
<dbReference type="VEuPathDB" id="VectorBase:PHUM580740"/>
<dbReference type="SMART" id="SM01341">
    <property type="entry name" value="Tower"/>
    <property type="match status" value="1"/>
</dbReference>
<dbReference type="EMBL" id="DS235873">
    <property type="protein sequence ID" value="EEB19585.1"/>
    <property type="molecule type" value="Genomic_DNA"/>
</dbReference>
<dbReference type="InterPro" id="IPR012340">
    <property type="entry name" value="NA-bd_OB-fold"/>
</dbReference>
<dbReference type="SUPFAM" id="SSF50249">
    <property type="entry name" value="Nucleic acid-binding proteins"/>
    <property type="match status" value="2"/>
</dbReference>
<dbReference type="CTD" id="8232332"/>
<reference evidence="2" key="2">
    <citation type="submission" date="2007-04" db="EMBL/GenBank/DDBJ databases">
        <title>The genome of the human body louse.</title>
        <authorList>
            <consortium name="The Human Body Louse Genome Consortium"/>
            <person name="Kirkness E."/>
            <person name="Walenz B."/>
            <person name="Hass B."/>
            <person name="Bruggner R."/>
            <person name="Strausberg R."/>
        </authorList>
    </citation>
    <scope>NUCLEOTIDE SEQUENCE</scope>
    <source>
        <strain evidence="2">USDA</strain>
    </source>
</reference>
<dbReference type="InterPro" id="IPR015525">
    <property type="entry name" value="BRCA2"/>
</dbReference>
<dbReference type="InParanoid" id="E0W1Z1"/>